<reference evidence="2 3" key="1">
    <citation type="submission" date="2016-05" db="EMBL/GenBank/DDBJ databases">
        <title>Genome sequencing of Trichophyton rubrum CMCC(F)T1i isolated from hair.</title>
        <authorList>
            <person name="Zhan P."/>
            <person name="Tao Y."/>
            <person name="Liu W."/>
        </authorList>
    </citation>
    <scope>NUCLEOTIDE SEQUENCE [LARGE SCALE GENOMIC DNA]</scope>
    <source>
        <strain evidence="3">CMCC(F)T1i</strain>
    </source>
</reference>
<dbReference type="Proteomes" id="UP000243015">
    <property type="component" value="Unassembled WGS sequence"/>
</dbReference>
<accession>A0A178EVM1</accession>
<comment type="caution">
    <text evidence="2">The sequence shown here is derived from an EMBL/GenBank/DDBJ whole genome shotgun (WGS) entry which is preliminary data.</text>
</comment>
<protein>
    <submittedName>
        <fullName evidence="2">Uncharacterized protein</fullName>
    </submittedName>
</protein>
<sequence>MDRGLQKEEGGNGRKAANAASMAKSTSGAANLMDRMEKKRAGRQTDRQTADEARKNNVEEKEHVDLVDLIGAYLKTS</sequence>
<gene>
    <name evidence="2" type="ORF">A7C99_4807</name>
</gene>
<dbReference type="EMBL" id="LHPM01000017">
    <property type="protein sequence ID" value="OAL64150.1"/>
    <property type="molecule type" value="Genomic_DNA"/>
</dbReference>
<organism evidence="2 3">
    <name type="scientific">Trichophyton rubrum</name>
    <name type="common">Athlete's foot fungus</name>
    <name type="synonym">Epidermophyton rubrum</name>
    <dbReference type="NCBI Taxonomy" id="5551"/>
    <lineage>
        <taxon>Eukaryota</taxon>
        <taxon>Fungi</taxon>
        <taxon>Dikarya</taxon>
        <taxon>Ascomycota</taxon>
        <taxon>Pezizomycotina</taxon>
        <taxon>Eurotiomycetes</taxon>
        <taxon>Eurotiomycetidae</taxon>
        <taxon>Onygenales</taxon>
        <taxon>Arthrodermataceae</taxon>
        <taxon>Trichophyton</taxon>
    </lineage>
</organism>
<name>A0A178EVM1_TRIRU</name>
<evidence type="ECO:0000313" key="2">
    <source>
        <dbReference type="EMBL" id="OAL64150.1"/>
    </source>
</evidence>
<feature type="compositionally biased region" description="Basic and acidic residues" evidence="1">
    <location>
        <begin position="1"/>
        <end position="12"/>
    </location>
</feature>
<feature type="compositionally biased region" description="Basic and acidic residues" evidence="1">
    <location>
        <begin position="34"/>
        <end position="62"/>
    </location>
</feature>
<evidence type="ECO:0000313" key="3">
    <source>
        <dbReference type="Proteomes" id="UP000243015"/>
    </source>
</evidence>
<dbReference type="AlphaFoldDB" id="A0A178EVM1"/>
<proteinExistence type="predicted"/>
<feature type="region of interest" description="Disordered" evidence="1">
    <location>
        <begin position="1"/>
        <end position="62"/>
    </location>
</feature>
<evidence type="ECO:0000256" key="1">
    <source>
        <dbReference type="SAM" id="MobiDB-lite"/>
    </source>
</evidence>